<reference evidence="3" key="1">
    <citation type="submission" date="2021-01" db="EMBL/GenBank/DDBJ databases">
        <authorList>
            <person name="Corre E."/>
            <person name="Pelletier E."/>
            <person name="Niang G."/>
            <person name="Scheremetjew M."/>
            <person name="Finn R."/>
            <person name="Kale V."/>
            <person name="Holt S."/>
            <person name="Cochrane G."/>
            <person name="Meng A."/>
            <person name="Brown T."/>
            <person name="Cohen L."/>
        </authorList>
    </citation>
    <scope>NUCLEOTIDE SEQUENCE</scope>
    <source>
        <strain evidence="3">CCMP3105</strain>
    </source>
</reference>
<name>A0A7S4S2B2_9DINO</name>
<evidence type="ECO:0000256" key="1">
    <source>
        <dbReference type="PROSITE-ProRule" id="PRU10141"/>
    </source>
</evidence>
<dbReference type="PANTHER" id="PTHR44167">
    <property type="entry name" value="OVARIAN-SPECIFIC SERINE/THREONINE-PROTEIN KINASE LOK-RELATED"/>
    <property type="match status" value="1"/>
</dbReference>
<sequence length="419" mass="47702">MADWKVLTLRDKYKIVRKVVLGEGASAVVYKGLDVQACRNVAVKLYKHTETDGSPRRSALEEFRKSVTVLKRLCSIDDDEERQAMRRLTTFSYDAGTLSHCIAVTWRRSNTSVASAESATIANPILDEVDTSNCYVRLLDYSCTETGEPGLDEHEKLLYLVLELGEESLEERLQRHRTRGESLSVKELRELQWALVCIVWGLHAVGFVHMDIKPQNIMRFRENGADHWKLIDLDGAMETGREIRPEQVTFTPEYMPPELAKAWVAWTSGDPSYRLTMSRLMDVWSIGMCSLEAIFLQPVLRPWFEEWKKETGSEEKFFKWLADYDTEPILHGDMHEMLAGMDKDMCDLLETMLAKDPDTRSSINECLTHPWFSSVHRALIGDLKAGAASGHLSQTEAWHSPEAAVEKKIGPKSKLCTVM</sequence>
<organism evidence="3">
    <name type="scientific">Alexandrium monilatum</name>
    <dbReference type="NCBI Taxonomy" id="311494"/>
    <lineage>
        <taxon>Eukaryota</taxon>
        <taxon>Sar</taxon>
        <taxon>Alveolata</taxon>
        <taxon>Dinophyceae</taxon>
        <taxon>Gonyaulacales</taxon>
        <taxon>Pyrocystaceae</taxon>
        <taxon>Alexandrium</taxon>
    </lineage>
</organism>
<dbReference type="Gene3D" id="3.30.200.20">
    <property type="entry name" value="Phosphorylase Kinase, domain 1"/>
    <property type="match status" value="1"/>
</dbReference>
<gene>
    <name evidence="3" type="ORF">AMON00008_LOCUS43948</name>
</gene>
<dbReference type="GO" id="GO:0044773">
    <property type="term" value="P:mitotic DNA damage checkpoint signaling"/>
    <property type="evidence" value="ECO:0007669"/>
    <property type="project" value="TreeGrafter"/>
</dbReference>
<dbReference type="EMBL" id="HBNR01062361">
    <property type="protein sequence ID" value="CAE4632248.1"/>
    <property type="molecule type" value="Transcribed_RNA"/>
</dbReference>
<keyword evidence="1" id="KW-0547">Nucleotide-binding</keyword>
<dbReference type="SMART" id="SM00220">
    <property type="entry name" value="S_TKc"/>
    <property type="match status" value="1"/>
</dbReference>
<feature type="binding site" evidence="1">
    <location>
        <position position="44"/>
    </location>
    <ligand>
        <name>ATP</name>
        <dbReference type="ChEBI" id="CHEBI:30616"/>
    </ligand>
</feature>
<keyword evidence="1" id="KW-0067">ATP-binding</keyword>
<protein>
    <recommendedName>
        <fullName evidence="2">Protein kinase domain-containing protein</fullName>
    </recommendedName>
</protein>
<proteinExistence type="predicted"/>
<dbReference type="Gene3D" id="1.10.510.10">
    <property type="entry name" value="Transferase(Phosphotransferase) domain 1"/>
    <property type="match status" value="1"/>
</dbReference>
<dbReference type="PROSITE" id="PS00107">
    <property type="entry name" value="PROTEIN_KINASE_ATP"/>
    <property type="match status" value="1"/>
</dbReference>
<dbReference type="PANTHER" id="PTHR44167:SF18">
    <property type="entry name" value="PROTEIN KINASE DOMAIN-CONTAINING PROTEIN"/>
    <property type="match status" value="1"/>
</dbReference>
<accession>A0A7S4S2B2</accession>
<dbReference type="InterPro" id="IPR017441">
    <property type="entry name" value="Protein_kinase_ATP_BS"/>
</dbReference>
<dbReference type="GO" id="GO:0005737">
    <property type="term" value="C:cytoplasm"/>
    <property type="evidence" value="ECO:0007669"/>
    <property type="project" value="TreeGrafter"/>
</dbReference>
<dbReference type="AlphaFoldDB" id="A0A7S4S2B2"/>
<evidence type="ECO:0000313" key="3">
    <source>
        <dbReference type="EMBL" id="CAE4632248.1"/>
    </source>
</evidence>
<dbReference type="PROSITE" id="PS50011">
    <property type="entry name" value="PROTEIN_KINASE_DOM"/>
    <property type="match status" value="1"/>
</dbReference>
<dbReference type="GO" id="GO:0005524">
    <property type="term" value="F:ATP binding"/>
    <property type="evidence" value="ECO:0007669"/>
    <property type="project" value="UniProtKB-UniRule"/>
</dbReference>
<dbReference type="GO" id="GO:0005634">
    <property type="term" value="C:nucleus"/>
    <property type="evidence" value="ECO:0007669"/>
    <property type="project" value="TreeGrafter"/>
</dbReference>
<dbReference type="SUPFAM" id="SSF56112">
    <property type="entry name" value="Protein kinase-like (PK-like)"/>
    <property type="match status" value="1"/>
</dbReference>
<feature type="domain" description="Protein kinase" evidence="2">
    <location>
        <begin position="15"/>
        <end position="372"/>
    </location>
</feature>
<dbReference type="Pfam" id="PF00069">
    <property type="entry name" value="Pkinase"/>
    <property type="match status" value="1"/>
</dbReference>
<dbReference type="InterPro" id="IPR000719">
    <property type="entry name" value="Prot_kinase_dom"/>
</dbReference>
<evidence type="ECO:0000259" key="2">
    <source>
        <dbReference type="PROSITE" id="PS50011"/>
    </source>
</evidence>
<dbReference type="InterPro" id="IPR011009">
    <property type="entry name" value="Kinase-like_dom_sf"/>
</dbReference>
<dbReference type="GO" id="GO:0004674">
    <property type="term" value="F:protein serine/threonine kinase activity"/>
    <property type="evidence" value="ECO:0007669"/>
    <property type="project" value="TreeGrafter"/>
</dbReference>